<evidence type="ECO:0000256" key="1">
    <source>
        <dbReference type="SAM" id="MobiDB-lite"/>
    </source>
</evidence>
<dbReference type="PANTHER" id="PTHR33772">
    <property type="entry name" value="THYMUS, BRAIN AND TESTES-ASSOCIATED"/>
    <property type="match status" value="1"/>
</dbReference>
<proteinExistence type="predicted"/>
<evidence type="ECO:0008006" key="4">
    <source>
        <dbReference type="Google" id="ProtNLM"/>
    </source>
</evidence>
<feature type="region of interest" description="Disordered" evidence="1">
    <location>
        <begin position="264"/>
        <end position="302"/>
    </location>
</feature>
<organism evidence="2 3">
    <name type="scientific">Rotaria sordida</name>
    <dbReference type="NCBI Taxonomy" id="392033"/>
    <lineage>
        <taxon>Eukaryota</taxon>
        <taxon>Metazoa</taxon>
        <taxon>Spiralia</taxon>
        <taxon>Gnathifera</taxon>
        <taxon>Rotifera</taxon>
        <taxon>Eurotatoria</taxon>
        <taxon>Bdelloidea</taxon>
        <taxon>Philodinida</taxon>
        <taxon>Philodinidae</taxon>
        <taxon>Rotaria</taxon>
    </lineage>
</organism>
<feature type="compositionally biased region" description="Polar residues" evidence="1">
    <location>
        <begin position="265"/>
        <end position="288"/>
    </location>
</feature>
<name>A0A815H728_9BILA</name>
<dbReference type="Pfam" id="PF15256">
    <property type="entry name" value="SPATIAL"/>
    <property type="match status" value="1"/>
</dbReference>
<comment type="caution">
    <text evidence="2">The sequence shown here is derived from an EMBL/GenBank/DDBJ whole genome shotgun (WGS) entry which is preliminary data.</text>
</comment>
<accession>A0A815H728</accession>
<sequence>MMDTDMDQSRLQTANRFGQLSKNMFFARHVPQPKYLKFITGTAGVKVCHVRDDMPHLPANPSEKIQPKRRRERFLPPIRGWNASGTVFVDTENWRRELSRIAEMVGLVTAEELTEIENKRKPSCSPLIRTPSKTGNGEYSQRTGRWNETPKTLRRSQSLRGRTPLSALVPNHLFCVDEQEREMWMLQVLCQILKTEDINDVQSWLVSSSSNEKEVVRQLITSAIKGLEESGRIQPTAYFTENTKSTQANLDTLDSIMSNKFPDESVSSINENTIKPNSRPRTSPQIQSTTTTTTTNDFQSKSTRALQTNLEPINEEKNTKTFVPQPTKVDSKRDIQVLTFNDDEYNNQQLTNRNKDEVPF</sequence>
<dbReference type="PANTHER" id="PTHR33772:SF1">
    <property type="entry name" value="PROTEIN TBATA"/>
    <property type="match status" value="1"/>
</dbReference>
<gene>
    <name evidence="2" type="ORF">ZHD862_LOCUS30425</name>
</gene>
<dbReference type="EMBL" id="CAJNOT010002866">
    <property type="protein sequence ID" value="CAF1348395.1"/>
    <property type="molecule type" value="Genomic_DNA"/>
</dbReference>
<reference evidence="2" key="1">
    <citation type="submission" date="2021-02" db="EMBL/GenBank/DDBJ databases">
        <authorList>
            <person name="Nowell W R."/>
        </authorList>
    </citation>
    <scope>NUCLEOTIDE SEQUENCE</scope>
</reference>
<dbReference type="AlphaFoldDB" id="A0A815H728"/>
<dbReference type="InterPro" id="IPR037394">
    <property type="entry name" value="TBATA-like"/>
</dbReference>
<protein>
    <recommendedName>
        <fullName evidence="4">Protein TBATA</fullName>
    </recommendedName>
</protein>
<feature type="compositionally biased region" description="Polar residues" evidence="1">
    <location>
        <begin position="131"/>
        <end position="154"/>
    </location>
</feature>
<evidence type="ECO:0000313" key="3">
    <source>
        <dbReference type="Proteomes" id="UP000663864"/>
    </source>
</evidence>
<dbReference type="Proteomes" id="UP000663864">
    <property type="component" value="Unassembled WGS sequence"/>
</dbReference>
<feature type="region of interest" description="Disordered" evidence="1">
    <location>
        <begin position="122"/>
        <end position="154"/>
    </location>
</feature>
<evidence type="ECO:0000313" key="2">
    <source>
        <dbReference type="EMBL" id="CAF1348395.1"/>
    </source>
</evidence>